<keyword evidence="2" id="KW-0413">Isomerase</keyword>
<dbReference type="NCBIfam" id="TIGR00654">
    <property type="entry name" value="PhzF_family"/>
    <property type="match status" value="1"/>
</dbReference>
<keyword evidence="4" id="KW-1185">Reference proteome</keyword>
<dbReference type="Pfam" id="PF02567">
    <property type="entry name" value="PhzC-PhzF"/>
    <property type="match status" value="1"/>
</dbReference>
<comment type="caution">
    <text evidence="3">The sequence shown here is derived from an EMBL/GenBank/DDBJ whole genome shotgun (WGS) entry which is preliminary data.</text>
</comment>
<protein>
    <submittedName>
        <fullName evidence="3">PhzF family phenazine biosynthesis protein</fullName>
    </submittedName>
</protein>
<comment type="similarity">
    <text evidence="1">Belongs to the PhzF family.</text>
</comment>
<name>A0ABW1FZA4_9ACTN</name>
<reference evidence="4" key="1">
    <citation type="journal article" date="2019" name="Int. J. Syst. Evol. Microbiol.">
        <title>The Global Catalogue of Microorganisms (GCM) 10K type strain sequencing project: providing services to taxonomists for standard genome sequencing and annotation.</title>
        <authorList>
            <consortium name="The Broad Institute Genomics Platform"/>
            <consortium name="The Broad Institute Genome Sequencing Center for Infectious Disease"/>
            <person name="Wu L."/>
            <person name="Ma J."/>
        </authorList>
    </citation>
    <scope>NUCLEOTIDE SEQUENCE [LARGE SCALE GENOMIC DNA]</scope>
    <source>
        <strain evidence="4">JCM 4816</strain>
    </source>
</reference>
<dbReference type="PIRSF" id="PIRSF016184">
    <property type="entry name" value="PhzC_PhzF"/>
    <property type="match status" value="1"/>
</dbReference>
<dbReference type="RefSeq" id="WP_380581069.1">
    <property type="nucleotide sequence ID" value="NZ_JBHSQJ010000023.1"/>
</dbReference>
<evidence type="ECO:0000313" key="4">
    <source>
        <dbReference type="Proteomes" id="UP001596174"/>
    </source>
</evidence>
<dbReference type="EMBL" id="JBHSQJ010000023">
    <property type="protein sequence ID" value="MFC5907045.1"/>
    <property type="molecule type" value="Genomic_DNA"/>
</dbReference>
<dbReference type="Gene3D" id="3.10.310.10">
    <property type="entry name" value="Diaminopimelate Epimerase, Chain A, domain 1"/>
    <property type="match status" value="2"/>
</dbReference>
<proteinExistence type="inferred from homology"/>
<dbReference type="PANTHER" id="PTHR13774">
    <property type="entry name" value="PHENAZINE BIOSYNTHESIS PROTEIN"/>
    <property type="match status" value="1"/>
</dbReference>
<evidence type="ECO:0000256" key="1">
    <source>
        <dbReference type="ARBA" id="ARBA00008270"/>
    </source>
</evidence>
<gene>
    <name evidence="3" type="ORF">ACFP3V_07420</name>
</gene>
<evidence type="ECO:0000256" key="2">
    <source>
        <dbReference type="ARBA" id="ARBA00023235"/>
    </source>
</evidence>
<dbReference type="InterPro" id="IPR003719">
    <property type="entry name" value="Phenazine_PhzF-like"/>
</dbReference>
<organism evidence="3 4">
    <name type="scientific">Streptacidiphilus monticola</name>
    <dbReference type="NCBI Taxonomy" id="2161674"/>
    <lineage>
        <taxon>Bacteria</taxon>
        <taxon>Bacillati</taxon>
        <taxon>Actinomycetota</taxon>
        <taxon>Actinomycetes</taxon>
        <taxon>Kitasatosporales</taxon>
        <taxon>Streptomycetaceae</taxon>
        <taxon>Streptacidiphilus</taxon>
    </lineage>
</organism>
<evidence type="ECO:0000313" key="3">
    <source>
        <dbReference type="EMBL" id="MFC5907045.1"/>
    </source>
</evidence>
<dbReference type="Proteomes" id="UP001596174">
    <property type="component" value="Unassembled WGS sequence"/>
</dbReference>
<dbReference type="SUPFAM" id="SSF54506">
    <property type="entry name" value="Diaminopimelate epimerase-like"/>
    <property type="match status" value="1"/>
</dbReference>
<sequence>MRIRIVDAFTETPFSGNQAGVCLLSEGPWPHADWMQALAAELHLSETAFPKPRPDGDWDLRWFTPNVEVDLCGHATLATAHLLGAGLHRFHTASGPLEATVAEDGLITLDFPANPTTEAAAPVPGLADALGAEILTTHHTGALGDILVELADEKAVRGLNPDHRALRAYPEHRGFIATAPAADPAGSGYDFVSRWFGAGVDVGEDPVTGSAHTALGPFWSQRLDGRTELTGRQVSPRGGTVVLSLRGDRVLLRGRAVTVLDGELSPAASRPTAR</sequence>
<dbReference type="PANTHER" id="PTHR13774:SF17">
    <property type="entry name" value="PHENAZINE BIOSYNTHESIS-LIKE DOMAIN-CONTAINING PROTEIN"/>
    <property type="match status" value="1"/>
</dbReference>
<accession>A0ABW1FZA4</accession>